<dbReference type="RefSeq" id="WP_035524252.1">
    <property type="nucleotide sequence ID" value="NZ_JDSO01000118.1"/>
</dbReference>
<protein>
    <submittedName>
        <fullName evidence="2">Uncharacterized protein</fullName>
    </submittedName>
</protein>
<reference evidence="2 3" key="1">
    <citation type="submission" date="2014-02" db="EMBL/GenBank/DDBJ databases">
        <title>Comparative genomics of Haemophilus parasuis isolated from pig lungs.</title>
        <authorList>
            <person name="Kittichotirat W."/>
            <person name="Bumgarner R.E."/>
            <person name="Lawrence P."/>
        </authorList>
    </citation>
    <scope>NUCLEOTIDE SEQUENCE [LARGE SCALE GENOMIC DNA]</scope>
    <source>
        <strain evidence="2 3">HPS10</strain>
    </source>
</reference>
<evidence type="ECO:0000313" key="3">
    <source>
        <dbReference type="Proteomes" id="UP000027036"/>
    </source>
</evidence>
<proteinExistence type="predicted"/>
<sequence length="222" mass="25751">MQLQNQQHNQELQVLISKANEATATFNQIQDKATEIQTNIDRNKKMTEALKNENVALQSESDKITFTETGEVDFSSFDDYSNKIFVNNRKIEALEKVIKKFENELDLLLLTDYDESYRLAKKEYNSALSHLGFNILEDLLIDEVINKLNLSLFTLKRGIGETHTVEKIKEIMLSKIKEKLDDNFESDIEEVSIPLRKFSRQIPSVFQKKSRITELKESLKNS</sequence>
<dbReference type="AlphaFoldDB" id="A0A836MBG2"/>
<comment type="caution">
    <text evidence="2">The sequence shown here is derived from an EMBL/GenBank/DDBJ whole genome shotgun (WGS) entry which is preliminary data.</text>
</comment>
<dbReference type="EMBL" id="JDSO01000118">
    <property type="protein sequence ID" value="KDB46080.1"/>
    <property type="molecule type" value="Genomic_DNA"/>
</dbReference>
<name>A0A836MBG2_GLAPU</name>
<keyword evidence="1" id="KW-0175">Coiled coil</keyword>
<gene>
    <name evidence="2" type="ORF">HPS10_08515</name>
</gene>
<dbReference type="Proteomes" id="UP000027036">
    <property type="component" value="Unassembled WGS sequence"/>
</dbReference>
<evidence type="ECO:0000256" key="1">
    <source>
        <dbReference type="SAM" id="Coils"/>
    </source>
</evidence>
<feature type="coiled-coil region" evidence="1">
    <location>
        <begin position="5"/>
        <end position="60"/>
    </location>
</feature>
<evidence type="ECO:0000313" key="2">
    <source>
        <dbReference type="EMBL" id="KDB46080.1"/>
    </source>
</evidence>
<organism evidence="2 3">
    <name type="scientific">Glaesserella parasuis HPS10</name>
    <dbReference type="NCBI Taxonomy" id="1450514"/>
    <lineage>
        <taxon>Bacteria</taxon>
        <taxon>Pseudomonadati</taxon>
        <taxon>Pseudomonadota</taxon>
        <taxon>Gammaproteobacteria</taxon>
        <taxon>Pasteurellales</taxon>
        <taxon>Pasteurellaceae</taxon>
        <taxon>Glaesserella</taxon>
    </lineage>
</organism>
<accession>A0A836MBG2</accession>